<reference evidence="2 3" key="1">
    <citation type="submission" date="2008-02" db="EMBL/GenBank/DDBJ databases">
        <title>Annotation of Escherichia albertii TW07627.</title>
        <authorList>
            <person name="Sutton G."/>
            <person name="Whittam T.S."/>
            <person name="Sebastian Y."/>
        </authorList>
    </citation>
    <scope>NUCLEOTIDE SEQUENCE [LARGE SCALE GENOMIC DNA]</scope>
    <source>
        <strain evidence="2 3">TW07627</strain>
    </source>
</reference>
<dbReference type="AlphaFoldDB" id="A0ABC9NMD4"/>
<protein>
    <submittedName>
        <fullName evidence="2">Uncharacterized protein</fullName>
    </submittedName>
</protein>
<organism evidence="2 3">
    <name type="scientific">Escherichia albertii (strain TW07627)</name>
    <dbReference type="NCBI Taxonomy" id="502347"/>
    <lineage>
        <taxon>Bacteria</taxon>
        <taxon>Pseudomonadati</taxon>
        <taxon>Pseudomonadota</taxon>
        <taxon>Gammaproteobacteria</taxon>
        <taxon>Enterobacterales</taxon>
        <taxon>Enterobacteriaceae</taxon>
        <taxon>Escherichia</taxon>
    </lineage>
</organism>
<name>A0ABC9NMD4_ESCAT</name>
<evidence type="ECO:0000313" key="3">
    <source>
        <dbReference type="Proteomes" id="UP000003042"/>
    </source>
</evidence>
<dbReference type="EMBL" id="ABKX01000006">
    <property type="protein sequence ID" value="EDS91436.1"/>
    <property type="molecule type" value="Genomic_DNA"/>
</dbReference>
<feature type="compositionally biased region" description="Polar residues" evidence="1">
    <location>
        <begin position="12"/>
        <end position="21"/>
    </location>
</feature>
<feature type="region of interest" description="Disordered" evidence="1">
    <location>
        <begin position="1"/>
        <end position="21"/>
    </location>
</feature>
<gene>
    <name evidence="2" type="ORF">ESCAB7627_3178</name>
</gene>
<evidence type="ECO:0000256" key="1">
    <source>
        <dbReference type="SAM" id="MobiDB-lite"/>
    </source>
</evidence>
<dbReference type="Proteomes" id="UP000003042">
    <property type="component" value="Unassembled WGS sequence"/>
</dbReference>
<sequence length="49" mass="5807">MRRGYHRHRRQNNANEQAEWQLPKSQKIVTDNARQGMALVASHRSFNFA</sequence>
<evidence type="ECO:0000313" key="2">
    <source>
        <dbReference type="EMBL" id="EDS91436.1"/>
    </source>
</evidence>
<feature type="compositionally biased region" description="Basic residues" evidence="1">
    <location>
        <begin position="1"/>
        <end position="11"/>
    </location>
</feature>
<proteinExistence type="predicted"/>
<comment type="caution">
    <text evidence="2">The sequence shown here is derived from an EMBL/GenBank/DDBJ whole genome shotgun (WGS) entry which is preliminary data.</text>
</comment>
<accession>A0ABC9NMD4</accession>